<name>A0A9J6F8Q0_HAELO</name>
<dbReference type="AlphaFoldDB" id="A0A9J6F8Q0"/>
<sequence>MPGASRPRTPTTTGMEVVEVEGEDISPEDFHNDAGWLSCHKQRRQSTYSTLSSPARRPGTGCFGAATSSRLPARYRQPRLPKRGHHIVLRPRDGLDVRKHSDAQIRDAIYSATALQPSDVEMDIVRTKPTHNIVIISTPKIGNTEKYNALREIRTSDKTYEIRAYATAPEDTTKGVIYNIPDYDSDEDINKSLKYSKNPTILTARRMGKINSAIIIFEGSQVPYFGYYRGAEYRCFLHKKKQEICDACGGVGHRKDVCPQPENKTCKTCGASNPDSAHGCIPQCAICGKDHVTGDKRCRQRYKTPYLLIQRKGEKIKQQRLHYQHAGSEASGSDRSRGNAANENYGPPFTKISTRQIAQPGERPIKVLPKATATDTGGTEQQKELPLSIQECLRLNAGALKIPDSPPPNRKASEILNRPRIQEEIRRQLSVNLDKRFDSITEKIESKIADFAASIQKQMGIMNTRITKLENTLAVQCNDPRLPGNTHIVGEHN</sequence>
<evidence type="ECO:0000313" key="2">
    <source>
        <dbReference type="EMBL" id="KAH9362582.1"/>
    </source>
</evidence>
<reference evidence="2 3" key="1">
    <citation type="journal article" date="2020" name="Cell">
        <title>Large-Scale Comparative Analyses of Tick Genomes Elucidate Their Genetic Diversity and Vector Capacities.</title>
        <authorList>
            <consortium name="Tick Genome and Microbiome Consortium (TIGMIC)"/>
            <person name="Jia N."/>
            <person name="Wang J."/>
            <person name="Shi W."/>
            <person name="Du L."/>
            <person name="Sun Y."/>
            <person name="Zhan W."/>
            <person name="Jiang J.F."/>
            <person name="Wang Q."/>
            <person name="Zhang B."/>
            <person name="Ji P."/>
            <person name="Bell-Sakyi L."/>
            <person name="Cui X.M."/>
            <person name="Yuan T.T."/>
            <person name="Jiang B.G."/>
            <person name="Yang W.F."/>
            <person name="Lam T.T."/>
            <person name="Chang Q.C."/>
            <person name="Ding S.J."/>
            <person name="Wang X.J."/>
            <person name="Zhu J.G."/>
            <person name="Ruan X.D."/>
            <person name="Zhao L."/>
            <person name="Wei J.T."/>
            <person name="Ye R.Z."/>
            <person name="Que T.C."/>
            <person name="Du C.H."/>
            <person name="Zhou Y.H."/>
            <person name="Cheng J.X."/>
            <person name="Dai P.F."/>
            <person name="Guo W.B."/>
            <person name="Han X.H."/>
            <person name="Huang E.J."/>
            <person name="Li L.F."/>
            <person name="Wei W."/>
            <person name="Gao Y.C."/>
            <person name="Liu J.Z."/>
            <person name="Shao H.Z."/>
            <person name="Wang X."/>
            <person name="Wang C.C."/>
            <person name="Yang T.C."/>
            <person name="Huo Q.B."/>
            <person name="Li W."/>
            <person name="Chen H.Y."/>
            <person name="Chen S.E."/>
            <person name="Zhou L.G."/>
            <person name="Ni X.B."/>
            <person name="Tian J.H."/>
            <person name="Sheng Y."/>
            <person name="Liu T."/>
            <person name="Pan Y.S."/>
            <person name="Xia L.Y."/>
            <person name="Li J."/>
            <person name="Zhao F."/>
            <person name="Cao W.C."/>
        </authorList>
    </citation>
    <scope>NUCLEOTIDE SEQUENCE [LARGE SCALE GENOMIC DNA]</scope>
    <source>
        <strain evidence="2">HaeL-2018</strain>
    </source>
</reference>
<accession>A0A9J6F8Q0</accession>
<dbReference type="OrthoDB" id="6488226at2759"/>
<gene>
    <name evidence="2" type="ORF">HPB48_015504</name>
</gene>
<evidence type="ECO:0008006" key="4">
    <source>
        <dbReference type="Google" id="ProtNLM"/>
    </source>
</evidence>
<feature type="region of interest" description="Disordered" evidence="1">
    <location>
        <begin position="318"/>
        <end position="385"/>
    </location>
</feature>
<evidence type="ECO:0000313" key="3">
    <source>
        <dbReference type="Proteomes" id="UP000821853"/>
    </source>
</evidence>
<keyword evidence="3" id="KW-1185">Reference proteome</keyword>
<dbReference type="EMBL" id="JABSTR010000001">
    <property type="protein sequence ID" value="KAH9362582.1"/>
    <property type="molecule type" value="Genomic_DNA"/>
</dbReference>
<protein>
    <recommendedName>
        <fullName evidence="4">CCHC-type domain-containing protein</fullName>
    </recommendedName>
</protein>
<dbReference type="Proteomes" id="UP000821853">
    <property type="component" value="Chromosome 1"/>
</dbReference>
<proteinExistence type="predicted"/>
<evidence type="ECO:0000256" key="1">
    <source>
        <dbReference type="SAM" id="MobiDB-lite"/>
    </source>
</evidence>
<comment type="caution">
    <text evidence="2">The sequence shown here is derived from an EMBL/GenBank/DDBJ whole genome shotgun (WGS) entry which is preliminary data.</text>
</comment>
<organism evidence="2 3">
    <name type="scientific">Haemaphysalis longicornis</name>
    <name type="common">Bush tick</name>
    <dbReference type="NCBI Taxonomy" id="44386"/>
    <lineage>
        <taxon>Eukaryota</taxon>
        <taxon>Metazoa</taxon>
        <taxon>Ecdysozoa</taxon>
        <taxon>Arthropoda</taxon>
        <taxon>Chelicerata</taxon>
        <taxon>Arachnida</taxon>
        <taxon>Acari</taxon>
        <taxon>Parasitiformes</taxon>
        <taxon>Ixodida</taxon>
        <taxon>Ixodoidea</taxon>
        <taxon>Ixodidae</taxon>
        <taxon>Haemaphysalinae</taxon>
        <taxon>Haemaphysalis</taxon>
    </lineage>
</organism>
<dbReference type="VEuPathDB" id="VectorBase:HLOH_062167"/>